<dbReference type="Proteomes" id="UP001296993">
    <property type="component" value="Unassembled WGS sequence"/>
</dbReference>
<reference evidence="1 2" key="1">
    <citation type="submission" date="2021-03" db="EMBL/GenBank/DDBJ databases">
        <title>Sequencing the genomes of 1000 actinobacteria strains.</title>
        <authorList>
            <person name="Klenk H.-P."/>
        </authorList>
    </citation>
    <scope>NUCLEOTIDE SEQUENCE [LARGE SCALE GENOMIC DNA]</scope>
    <source>
        <strain evidence="1 2">DSM 15797</strain>
    </source>
</reference>
<organism evidence="1 2">
    <name type="scientific">Paeniglutamicibacter kerguelensis</name>
    <dbReference type="NCBI Taxonomy" id="254788"/>
    <lineage>
        <taxon>Bacteria</taxon>
        <taxon>Bacillati</taxon>
        <taxon>Actinomycetota</taxon>
        <taxon>Actinomycetes</taxon>
        <taxon>Micrococcales</taxon>
        <taxon>Micrococcaceae</taxon>
        <taxon>Paeniglutamicibacter</taxon>
    </lineage>
</organism>
<name>A0ABS4XJM7_9MICC</name>
<protein>
    <submittedName>
        <fullName evidence="1">Uncharacterized protein</fullName>
    </submittedName>
</protein>
<sequence length="52" mass="6254">MLLKYSQDSSDSFTLEDETLPAQESVPDPFYSFQLHRRVWLLTLLIHHRRVH</sequence>
<keyword evidence="2" id="KW-1185">Reference proteome</keyword>
<evidence type="ECO:0000313" key="1">
    <source>
        <dbReference type="EMBL" id="MBP2388672.1"/>
    </source>
</evidence>
<dbReference type="EMBL" id="JAGIOF010000004">
    <property type="protein sequence ID" value="MBP2388672.1"/>
    <property type="molecule type" value="Genomic_DNA"/>
</dbReference>
<gene>
    <name evidence="1" type="ORF">JOF47_004245</name>
</gene>
<comment type="caution">
    <text evidence="1">The sequence shown here is derived from an EMBL/GenBank/DDBJ whole genome shotgun (WGS) entry which is preliminary data.</text>
</comment>
<accession>A0ABS4XJM7</accession>
<evidence type="ECO:0000313" key="2">
    <source>
        <dbReference type="Proteomes" id="UP001296993"/>
    </source>
</evidence>
<proteinExistence type="predicted"/>